<accession>A0A9D3YUJ0</accession>
<proteinExistence type="predicted"/>
<evidence type="ECO:0000313" key="1">
    <source>
        <dbReference type="EMBL" id="KAH3705099.1"/>
    </source>
</evidence>
<comment type="caution">
    <text evidence="1">The sequence shown here is derived from an EMBL/GenBank/DDBJ whole genome shotgun (WGS) entry which is preliminary data.</text>
</comment>
<dbReference type="Proteomes" id="UP000828390">
    <property type="component" value="Unassembled WGS sequence"/>
</dbReference>
<sequence length="114" mass="13293">MKTKMVMLMLQMTMAIMMMIMTMMIMMIMMQLFLNIFYTILWLSQVKVELYDDGDEVAEFEFEGTLQNLTSFFSPANLRRSSYGDIPDGLSGRPFPGDDFSFDGFVVLVRLFIY</sequence>
<gene>
    <name evidence="1" type="ORF">DPMN_080164</name>
</gene>
<evidence type="ECO:0000313" key="2">
    <source>
        <dbReference type="Proteomes" id="UP000828390"/>
    </source>
</evidence>
<protein>
    <submittedName>
        <fullName evidence="1">Uncharacterized protein</fullName>
    </submittedName>
</protein>
<dbReference type="AlphaFoldDB" id="A0A9D3YUJ0"/>
<keyword evidence="2" id="KW-1185">Reference proteome</keyword>
<reference evidence="1" key="1">
    <citation type="journal article" date="2019" name="bioRxiv">
        <title>The Genome of the Zebra Mussel, Dreissena polymorpha: A Resource for Invasive Species Research.</title>
        <authorList>
            <person name="McCartney M.A."/>
            <person name="Auch B."/>
            <person name="Kono T."/>
            <person name="Mallez S."/>
            <person name="Zhang Y."/>
            <person name="Obille A."/>
            <person name="Becker A."/>
            <person name="Abrahante J.E."/>
            <person name="Garbe J."/>
            <person name="Badalamenti J.P."/>
            <person name="Herman A."/>
            <person name="Mangelson H."/>
            <person name="Liachko I."/>
            <person name="Sullivan S."/>
            <person name="Sone E.D."/>
            <person name="Koren S."/>
            <person name="Silverstein K.A.T."/>
            <person name="Beckman K.B."/>
            <person name="Gohl D.M."/>
        </authorList>
    </citation>
    <scope>NUCLEOTIDE SEQUENCE</scope>
    <source>
        <strain evidence="1">Duluth1</strain>
        <tissue evidence="1">Whole animal</tissue>
    </source>
</reference>
<name>A0A9D3YUJ0_DREPO</name>
<dbReference type="EMBL" id="JAIWYP010000015">
    <property type="protein sequence ID" value="KAH3705099.1"/>
    <property type="molecule type" value="Genomic_DNA"/>
</dbReference>
<organism evidence="1 2">
    <name type="scientific">Dreissena polymorpha</name>
    <name type="common">Zebra mussel</name>
    <name type="synonym">Mytilus polymorpha</name>
    <dbReference type="NCBI Taxonomy" id="45954"/>
    <lineage>
        <taxon>Eukaryota</taxon>
        <taxon>Metazoa</taxon>
        <taxon>Spiralia</taxon>
        <taxon>Lophotrochozoa</taxon>
        <taxon>Mollusca</taxon>
        <taxon>Bivalvia</taxon>
        <taxon>Autobranchia</taxon>
        <taxon>Heteroconchia</taxon>
        <taxon>Euheterodonta</taxon>
        <taxon>Imparidentia</taxon>
        <taxon>Neoheterodontei</taxon>
        <taxon>Myida</taxon>
        <taxon>Dreissenoidea</taxon>
        <taxon>Dreissenidae</taxon>
        <taxon>Dreissena</taxon>
    </lineage>
</organism>
<reference evidence="1" key="2">
    <citation type="submission" date="2020-11" db="EMBL/GenBank/DDBJ databases">
        <authorList>
            <person name="McCartney M.A."/>
            <person name="Auch B."/>
            <person name="Kono T."/>
            <person name="Mallez S."/>
            <person name="Becker A."/>
            <person name="Gohl D.M."/>
            <person name="Silverstein K.A.T."/>
            <person name="Koren S."/>
            <person name="Bechman K.B."/>
            <person name="Herman A."/>
            <person name="Abrahante J.E."/>
            <person name="Garbe J."/>
        </authorList>
    </citation>
    <scope>NUCLEOTIDE SEQUENCE</scope>
    <source>
        <strain evidence="1">Duluth1</strain>
        <tissue evidence="1">Whole animal</tissue>
    </source>
</reference>